<evidence type="ECO:0000259" key="1">
    <source>
        <dbReference type="PROSITE" id="PS50186"/>
    </source>
</evidence>
<keyword evidence="4" id="KW-1185">Reference proteome</keyword>
<dbReference type="InterPro" id="IPR036388">
    <property type="entry name" value="WH-like_DNA-bd_sf"/>
</dbReference>
<dbReference type="InterPro" id="IPR051832">
    <property type="entry name" value="mTOR-Rac_regulators"/>
</dbReference>
<organism evidence="3 4">
    <name type="scientific">Tegillarca granosa</name>
    <name type="common">Malaysian cockle</name>
    <name type="synonym">Anadara granosa</name>
    <dbReference type="NCBI Taxonomy" id="220873"/>
    <lineage>
        <taxon>Eukaryota</taxon>
        <taxon>Metazoa</taxon>
        <taxon>Spiralia</taxon>
        <taxon>Lophotrochozoa</taxon>
        <taxon>Mollusca</taxon>
        <taxon>Bivalvia</taxon>
        <taxon>Autobranchia</taxon>
        <taxon>Pteriomorphia</taxon>
        <taxon>Arcoida</taxon>
        <taxon>Arcoidea</taxon>
        <taxon>Arcidae</taxon>
        <taxon>Tegillarca</taxon>
    </lineage>
</organism>
<evidence type="ECO:0000313" key="2">
    <source>
        <dbReference type="EMBL" id="KAJ8308593.1"/>
    </source>
</evidence>
<dbReference type="CDD" id="cd04437">
    <property type="entry name" value="DEP_Epac"/>
    <property type="match status" value="1"/>
</dbReference>
<comment type="caution">
    <text evidence="3">The sequence shown here is derived from an EMBL/GenBank/DDBJ whole genome shotgun (WGS) entry which is preliminary data.</text>
</comment>
<dbReference type="SUPFAM" id="SSF46785">
    <property type="entry name" value="Winged helix' DNA-binding domain"/>
    <property type="match status" value="1"/>
</dbReference>
<dbReference type="EMBL" id="JARBDR010000657">
    <property type="protein sequence ID" value="KAJ8308593.1"/>
    <property type="molecule type" value="Genomic_DNA"/>
</dbReference>
<evidence type="ECO:0000313" key="3">
    <source>
        <dbReference type="EMBL" id="KAJ8308595.1"/>
    </source>
</evidence>
<protein>
    <recommendedName>
        <fullName evidence="1">DEP domain-containing protein</fullName>
    </recommendedName>
</protein>
<dbReference type="Pfam" id="PF00610">
    <property type="entry name" value="DEP"/>
    <property type="match status" value="1"/>
</dbReference>
<dbReference type="PANTHER" id="PTHR22829">
    <property type="entry name" value="DEP DOMAIN PROTEIN"/>
    <property type="match status" value="1"/>
</dbReference>
<gene>
    <name evidence="2" type="ORF">KUTeg_013467</name>
    <name evidence="3" type="ORF">KUTeg_013469</name>
</gene>
<dbReference type="PROSITE" id="PS50186">
    <property type="entry name" value="DEP"/>
    <property type="match status" value="1"/>
</dbReference>
<dbReference type="InterPro" id="IPR036390">
    <property type="entry name" value="WH_DNA-bd_sf"/>
</dbReference>
<sequence>MPSEKLSRAGYVLRTVLLSRAPHMIRDRKYHLRTYRRCMVGTEMVDWLLQQSPLVHSRNQAVGIWQALLEEGIIVHVGHYGGVQLLFYFSVCREHQFKDKYLFYRFHQDDQGIGTVPTHADKKECEEELQDVLLTLAQISPDAMMRMILRKA</sequence>
<dbReference type="Gene3D" id="1.10.10.10">
    <property type="entry name" value="Winged helix-like DNA-binding domain superfamily/Winged helix DNA-binding domain"/>
    <property type="match status" value="1"/>
</dbReference>
<name>A0ABQ9EYX8_TEGGR</name>
<dbReference type="Proteomes" id="UP001217089">
    <property type="component" value="Unassembled WGS sequence"/>
</dbReference>
<feature type="domain" description="DEP" evidence="1">
    <location>
        <begin position="19"/>
        <end position="108"/>
    </location>
</feature>
<dbReference type="EMBL" id="JARBDR010000657">
    <property type="protein sequence ID" value="KAJ8308595.1"/>
    <property type="molecule type" value="Genomic_DNA"/>
</dbReference>
<accession>A0ABQ9EYX8</accession>
<evidence type="ECO:0000313" key="4">
    <source>
        <dbReference type="Proteomes" id="UP001217089"/>
    </source>
</evidence>
<proteinExistence type="predicted"/>
<dbReference type="InterPro" id="IPR000591">
    <property type="entry name" value="DEP_dom"/>
</dbReference>
<dbReference type="SMART" id="SM00049">
    <property type="entry name" value="DEP"/>
    <property type="match status" value="1"/>
</dbReference>
<reference evidence="3 4" key="1">
    <citation type="submission" date="2022-12" db="EMBL/GenBank/DDBJ databases">
        <title>Chromosome-level genome of Tegillarca granosa.</title>
        <authorList>
            <person name="Kim J."/>
        </authorList>
    </citation>
    <scope>NUCLEOTIDE SEQUENCE [LARGE SCALE GENOMIC DNA]</scope>
    <source>
        <strain evidence="3">Teg-2019</strain>
        <tissue evidence="3">Adductor muscle</tissue>
    </source>
</reference>
<dbReference type="PANTHER" id="PTHR22829:SF16">
    <property type="entry name" value="PH DOMAIN-CONTAINING PROTEIN"/>
    <property type="match status" value="1"/>
</dbReference>